<reference evidence="2 3" key="1">
    <citation type="submission" date="2018-09" db="EMBL/GenBank/DDBJ databases">
        <title>Phylogeny of the Shewanellaceae, and recommendation for two new genera, Pseudoshewanella and Parashewanella.</title>
        <authorList>
            <person name="Wang G."/>
        </authorList>
    </citation>
    <scope>NUCLEOTIDE SEQUENCE [LARGE SCALE GENOMIC DNA]</scope>
    <source>
        <strain evidence="2 3">KCTC 22492</strain>
    </source>
</reference>
<dbReference type="Proteomes" id="UP000273022">
    <property type="component" value="Unassembled WGS sequence"/>
</dbReference>
<accession>A0A3A6TLP4</accession>
<dbReference type="Gene3D" id="3.20.20.70">
    <property type="entry name" value="Aldolase class I"/>
    <property type="match status" value="1"/>
</dbReference>
<name>A0A3A6TLP4_9GAMM</name>
<dbReference type="AlphaFoldDB" id="A0A3A6TLP4"/>
<proteinExistence type="predicted"/>
<dbReference type="PANTHER" id="PTHR22893">
    <property type="entry name" value="NADH OXIDOREDUCTASE-RELATED"/>
    <property type="match status" value="1"/>
</dbReference>
<dbReference type="EMBL" id="QYYH01000068">
    <property type="protein sequence ID" value="RJY13180.1"/>
    <property type="molecule type" value="Genomic_DNA"/>
</dbReference>
<evidence type="ECO:0000259" key="1">
    <source>
        <dbReference type="Pfam" id="PF00724"/>
    </source>
</evidence>
<dbReference type="RefSeq" id="WP_121853825.1">
    <property type="nucleotide sequence ID" value="NZ_CP037952.1"/>
</dbReference>
<sequence>MPKSLLAPIELSSSIELQNRVVMAPMTRRFSDKNGCPVEQAINYYSKRSDAGLIVTEGTLISEDAIGYGNIPGIYTENQITAWEKVTKAVHDKGGKIFLQIWHCGRVSHSHFHNGKLPISSSETVMTTELGNSGFQCEASRAATLTEITALIKDYGRAAVNARKAGFDGVEIHGANGYLVDQFLHHCTNKRTDSYGGSHQKMAKFCLDVVKECGEQIGFDRVGLRLSPAGHMAEIEAHPDDKFVFAHLLGELNAMALCYVHTGNFDDSVVFTELDGMTMTGFIRKHYKANVIASGGYDISTALEFCDENCNNLVAFGRPFLANPNLITLIQTEQKWIEYNKQMLETLE</sequence>
<dbReference type="InterPro" id="IPR045247">
    <property type="entry name" value="Oye-like"/>
</dbReference>
<evidence type="ECO:0000313" key="2">
    <source>
        <dbReference type="EMBL" id="RJY13180.1"/>
    </source>
</evidence>
<dbReference type="OrthoDB" id="8523426at2"/>
<dbReference type="Pfam" id="PF00724">
    <property type="entry name" value="Oxidored_FMN"/>
    <property type="match status" value="1"/>
</dbReference>
<dbReference type="GO" id="GO:0005829">
    <property type="term" value="C:cytosol"/>
    <property type="evidence" value="ECO:0007669"/>
    <property type="project" value="TreeGrafter"/>
</dbReference>
<gene>
    <name evidence="2" type="ORF">D5R81_11725</name>
</gene>
<keyword evidence="3" id="KW-1185">Reference proteome</keyword>
<dbReference type="SUPFAM" id="SSF51395">
    <property type="entry name" value="FMN-linked oxidoreductases"/>
    <property type="match status" value="1"/>
</dbReference>
<evidence type="ECO:0000313" key="3">
    <source>
        <dbReference type="Proteomes" id="UP000273022"/>
    </source>
</evidence>
<organism evidence="2 3">
    <name type="scientific">Parashewanella spongiae</name>
    <dbReference type="NCBI Taxonomy" id="342950"/>
    <lineage>
        <taxon>Bacteria</taxon>
        <taxon>Pseudomonadati</taxon>
        <taxon>Pseudomonadota</taxon>
        <taxon>Gammaproteobacteria</taxon>
        <taxon>Alteromonadales</taxon>
        <taxon>Shewanellaceae</taxon>
        <taxon>Parashewanella</taxon>
    </lineage>
</organism>
<protein>
    <submittedName>
        <fullName evidence="2">Alkene reductase</fullName>
    </submittedName>
</protein>
<dbReference type="GO" id="GO:0016491">
    <property type="term" value="F:oxidoreductase activity"/>
    <property type="evidence" value="ECO:0007669"/>
    <property type="project" value="InterPro"/>
</dbReference>
<dbReference type="CDD" id="cd02933">
    <property type="entry name" value="OYE_like_FMN"/>
    <property type="match status" value="1"/>
</dbReference>
<comment type="caution">
    <text evidence="2">The sequence shown here is derived from an EMBL/GenBank/DDBJ whole genome shotgun (WGS) entry which is preliminary data.</text>
</comment>
<dbReference type="InterPro" id="IPR001155">
    <property type="entry name" value="OxRdtase_FMN_N"/>
</dbReference>
<feature type="domain" description="NADH:flavin oxidoreductase/NADH oxidase N-terminal" evidence="1">
    <location>
        <begin position="5"/>
        <end position="332"/>
    </location>
</feature>
<dbReference type="InterPro" id="IPR013785">
    <property type="entry name" value="Aldolase_TIM"/>
</dbReference>
<dbReference type="PANTHER" id="PTHR22893:SF55">
    <property type="entry name" value="OXIDOREDUCTASE-RELATED"/>
    <property type="match status" value="1"/>
</dbReference>
<dbReference type="GO" id="GO:0010181">
    <property type="term" value="F:FMN binding"/>
    <property type="evidence" value="ECO:0007669"/>
    <property type="project" value="InterPro"/>
</dbReference>